<dbReference type="GO" id="GO:0006631">
    <property type="term" value="P:fatty acid metabolic process"/>
    <property type="evidence" value="ECO:0007669"/>
    <property type="project" value="TreeGrafter"/>
</dbReference>
<organism evidence="5 6">
    <name type="scientific">Loigolactobacillus rennini DSM 20253</name>
    <dbReference type="NCBI Taxonomy" id="1423796"/>
    <lineage>
        <taxon>Bacteria</taxon>
        <taxon>Bacillati</taxon>
        <taxon>Bacillota</taxon>
        <taxon>Bacilli</taxon>
        <taxon>Lactobacillales</taxon>
        <taxon>Lactobacillaceae</taxon>
        <taxon>Loigolactobacillus</taxon>
    </lineage>
</organism>
<dbReference type="AlphaFoldDB" id="A0A0R2CPV6"/>
<dbReference type="GO" id="GO:0031956">
    <property type="term" value="F:medium-chain fatty acid-CoA ligase activity"/>
    <property type="evidence" value="ECO:0007669"/>
    <property type="project" value="TreeGrafter"/>
</dbReference>
<dbReference type="Gene3D" id="3.40.50.12780">
    <property type="entry name" value="N-terminal domain of ligase-like"/>
    <property type="match status" value="1"/>
</dbReference>
<feature type="domain" description="AMP-binding enzyme C-terminal" evidence="4">
    <location>
        <begin position="322"/>
        <end position="399"/>
    </location>
</feature>
<keyword evidence="2 5" id="KW-0436">Ligase</keyword>
<dbReference type="PANTHER" id="PTHR43201">
    <property type="entry name" value="ACYL-COA SYNTHETASE"/>
    <property type="match status" value="1"/>
</dbReference>
<dbReference type="Pfam" id="PF00501">
    <property type="entry name" value="AMP-binding"/>
    <property type="match status" value="1"/>
</dbReference>
<feature type="domain" description="AMP-dependent synthetase/ligase" evidence="3">
    <location>
        <begin position="6"/>
        <end position="271"/>
    </location>
</feature>
<reference evidence="5 6" key="1">
    <citation type="journal article" date="2015" name="Genome Announc.">
        <title>Expanding the biotechnology potential of lactobacilli through comparative genomics of 213 strains and associated genera.</title>
        <authorList>
            <person name="Sun Z."/>
            <person name="Harris H.M."/>
            <person name="McCann A."/>
            <person name="Guo C."/>
            <person name="Argimon S."/>
            <person name="Zhang W."/>
            <person name="Yang X."/>
            <person name="Jeffery I.B."/>
            <person name="Cooney J.C."/>
            <person name="Kagawa T.F."/>
            <person name="Liu W."/>
            <person name="Song Y."/>
            <person name="Salvetti E."/>
            <person name="Wrobel A."/>
            <person name="Rasinkangas P."/>
            <person name="Parkhill J."/>
            <person name="Rea M.C."/>
            <person name="O'Sullivan O."/>
            <person name="Ritari J."/>
            <person name="Douillard F.P."/>
            <person name="Paul Ross R."/>
            <person name="Yang R."/>
            <person name="Briner A.E."/>
            <person name="Felis G.E."/>
            <person name="de Vos W.M."/>
            <person name="Barrangou R."/>
            <person name="Klaenhammer T.R."/>
            <person name="Caufield P.W."/>
            <person name="Cui Y."/>
            <person name="Zhang H."/>
            <person name="O'Toole P.W."/>
        </authorList>
    </citation>
    <scope>NUCLEOTIDE SEQUENCE [LARGE SCALE GENOMIC DNA]</scope>
    <source>
        <strain evidence="5 6">DSM 20253</strain>
    </source>
</reference>
<dbReference type="Pfam" id="PF13193">
    <property type="entry name" value="AMP-binding_C"/>
    <property type="match status" value="1"/>
</dbReference>
<accession>A0A0R2CPV6</accession>
<dbReference type="Gene3D" id="3.30.300.30">
    <property type="match status" value="1"/>
</dbReference>
<dbReference type="PROSITE" id="PS00455">
    <property type="entry name" value="AMP_BINDING"/>
    <property type="match status" value="1"/>
</dbReference>
<name>A0A0R2CPV6_9LACO</name>
<evidence type="ECO:0000256" key="2">
    <source>
        <dbReference type="ARBA" id="ARBA00022598"/>
    </source>
</evidence>
<dbReference type="InterPro" id="IPR000873">
    <property type="entry name" value="AMP-dep_synth/lig_dom"/>
</dbReference>
<evidence type="ECO:0000259" key="4">
    <source>
        <dbReference type="Pfam" id="PF13193"/>
    </source>
</evidence>
<dbReference type="SUPFAM" id="SSF56801">
    <property type="entry name" value="Acetyl-CoA synthetase-like"/>
    <property type="match status" value="1"/>
</dbReference>
<evidence type="ECO:0000313" key="6">
    <source>
        <dbReference type="Proteomes" id="UP000051638"/>
    </source>
</evidence>
<dbReference type="STRING" id="1423796.FC24_GL000535"/>
<evidence type="ECO:0000313" key="5">
    <source>
        <dbReference type="EMBL" id="KRM93056.1"/>
    </source>
</evidence>
<dbReference type="PANTHER" id="PTHR43201:SF5">
    <property type="entry name" value="MEDIUM-CHAIN ACYL-COA LIGASE ACSF2, MITOCHONDRIAL"/>
    <property type="match status" value="1"/>
</dbReference>
<keyword evidence="6" id="KW-1185">Reference proteome</keyword>
<dbReference type="InterPro" id="IPR025110">
    <property type="entry name" value="AMP-bd_C"/>
</dbReference>
<dbReference type="EMBL" id="AYYI01000099">
    <property type="protein sequence ID" value="KRM93056.1"/>
    <property type="molecule type" value="Genomic_DNA"/>
</dbReference>
<dbReference type="InterPro" id="IPR020845">
    <property type="entry name" value="AMP-binding_CS"/>
</dbReference>
<dbReference type="InterPro" id="IPR042099">
    <property type="entry name" value="ANL_N_sf"/>
</dbReference>
<proteinExistence type="inferred from homology"/>
<dbReference type="PATRIC" id="fig|1423796.3.peg.551"/>
<dbReference type="Proteomes" id="UP000051638">
    <property type="component" value="Unassembled WGS sequence"/>
</dbReference>
<evidence type="ECO:0000259" key="3">
    <source>
        <dbReference type="Pfam" id="PF00501"/>
    </source>
</evidence>
<dbReference type="InterPro" id="IPR045851">
    <property type="entry name" value="AMP-bd_C_sf"/>
</dbReference>
<evidence type="ECO:0000256" key="1">
    <source>
        <dbReference type="ARBA" id="ARBA00006432"/>
    </source>
</evidence>
<comment type="caution">
    <text evidence="5">The sequence shown here is derived from an EMBL/GenBank/DDBJ whole genome shotgun (WGS) entry which is preliminary data.</text>
</comment>
<gene>
    <name evidence="5" type="ORF">FC24_GL000535</name>
</gene>
<sequence length="413" mass="46736">MHVDKQEFERVLELMQPKLVILSNKQLNYVLNKKNTKYEAISSLDASVSCFRLKEQHNPAKLPADIAAILLTSGTTGSPKGVMLSHRNILYSEIYFSKEYHITNKDILLLALPLNHAIGFHHGIVTTILTGSTCVLFDEYCPQDCFDIINKHHCTYMLAVPTIVYDLFSTIPAKHYLKKIICGGSPIPWQLQKEAIIKQVPVYNVFGATECVPFACTDPKYYQQKNWLTDATFPIPGVDIQIINSNGKEIKDTYQSGEIIVKGPVVFQGYFRDVKATEVALDKQNWFHTGDLGHYNSDFALKVDGRISDIILRGGEKIASQKIEKQVMANQKVQQAAAVGIADKRLGERIGICIVLKDRNQVITLKELIDFLKKQHVLKKYWPEQLFIYQSFPTTDSGKVKKTIMKQQINSSK</sequence>
<comment type="similarity">
    <text evidence="1">Belongs to the ATP-dependent AMP-binding enzyme family.</text>
</comment>
<protein>
    <submittedName>
        <fullName evidence="5">O-succinylbenzoate--coa ligase</fullName>
    </submittedName>
</protein>